<feature type="compositionally biased region" description="Polar residues" evidence="5">
    <location>
        <begin position="644"/>
        <end position="656"/>
    </location>
</feature>
<feature type="compositionally biased region" description="Polar residues" evidence="5">
    <location>
        <begin position="250"/>
        <end position="266"/>
    </location>
</feature>
<evidence type="ECO:0000259" key="7">
    <source>
        <dbReference type="PROSITE" id="PS50262"/>
    </source>
</evidence>
<keyword evidence="2 6" id="KW-0812">Transmembrane</keyword>
<keyword evidence="9" id="KW-1185">Reference proteome</keyword>
<dbReference type="Pfam" id="PF00001">
    <property type="entry name" value="7tm_1"/>
    <property type="match status" value="1"/>
</dbReference>
<dbReference type="EMBL" id="LUCM01004940">
    <property type="protein sequence ID" value="KAA0193583.1"/>
    <property type="molecule type" value="Genomic_DNA"/>
</dbReference>
<evidence type="ECO:0000313" key="9">
    <source>
        <dbReference type="Proteomes" id="UP000728185"/>
    </source>
</evidence>
<sequence length="738" mass="84524">MHMFREVADTVVEHDTIESLLSSQNESLLPDLLPSAETYVILKHYVSLPIFVTSILCILVTIAVVTRRGLWRPTVTYVVMLAIVDLLVLLLLSILSLDYFIIPRTSEQFRMWFYSAETVLGETVDTLLFISNWLTAMLAMERYVAICHPLHSRRIRHKHRRIVVTMVIVSSVIIRIPGFVLLNMSVDYVNYPNIVIFHRCYVWIVQVILFLIFPFALLTFVNMRLIQAVRRSSKLLRATYGAAGITNSSKGVPNSRVNSASEASNQTRERRQFSMIGRECFKRRPICQSAHNNGSPDIQPPTDSVRECGEVANLNSSLTCENNNTHRFISPEILSNQYAIALTLHGPSGIHLNRASREERKITVTLVCLVITFFIFQGPSVLTSVLIRFTSASKSVIFENLLIPLSLIALAIKSDLYFFLYCWFCERFLNSLCNLFHLFKLRDWICRIRKRYKSRKDNKQNHPGFGRHPKPSLLHEYQLPHHHYGYYGKNASIYPRGYFPNSRYHHSYKPPPLPFVIDRKRRFPFSSHQIKWTWKRQKERKASGINQTKPTFIHGSVITNVQSDIDVGFVPPPDSYFSKRRVVLVPGTKFHSLPRKTRQQWTTSPFSERGSARRSVLTRPRIWRFGRRTRRIEHICTKAPRKFASSSTGTDSNGIQSADAVGPEESANLISSKSMDRCERCFPICLTDSISRQTPAAVPRDTGIVSAPVSTVIDVCVHQKDLRDNELLPVNIKDGCTI</sequence>
<dbReference type="PROSITE" id="PS50262">
    <property type="entry name" value="G_PROTEIN_RECEP_F1_2"/>
    <property type="match status" value="1"/>
</dbReference>
<feature type="transmembrane region" description="Helical" evidence="6">
    <location>
        <begin position="201"/>
        <end position="221"/>
    </location>
</feature>
<comment type="caution">
    <text evidence="8">The sequence shown here is derived from an EMBL/GenBank/DDBJ whole genome shotgun (WGS) entry which is preliminary data.</text>
</comment>
<evidence type="ECO:0000256" key="4">
    <source>
        <dbReference type="ARBA" id="ARBA00023136"/>
    </source>
</evidence>
<keyword evidence="4 6" id="KW-0472">Membrane</keyword>
<feature type="transmembrane region" description="Helical" evidence="6">
    <location>
        <begin position="401"/>
        <end position="424"/>
    </location>
</feature>
<reference evidence="8" key="1">
    <citation type="submission" date="2019-05" db="EMBL/GenBank/DDBJ databases">
        <title>Annotation for the trematode Fasciolopsis buski.</title>
        <authorList>
            <person name="Choi Y.-J."/>
        </authorList>
    </citation>
    <scope>NUCLEOTIDE SEQUENCE</scope>
    <source>
        <strain evidence="8">HT</strain>
        <tissue evidence="8">Whole worm</tissue>
    </source>
</reference>
<evidence type="ECO:0000256" key="3">
    <source>
        <dbReference type="ARBA" id="ARBA00022989"/>
    </source>
</evidence>
<organism evidence="8 9">
    <name type="scientific">Fasciolopsis buskii</name>
    <dbReference type="NCBI Taxonomy" id="27845"/>
    <lineage>
        <taxon>Eukaryota</taxon>
        <taxon>Metazoa</taxon>
        <taxon>Spiralia</taxon>
        <taxon>Lophotrochozoa</taxon>
        <taxon>Platyhelminthes</taxon>
        <taxon>Trematoda</taxon>
        <taxon>Digenea</taxon>
        <taxon>Plagiorchiida</taxon>
        <taxon>Echinostomata</taxon>
        <taxon>Echinostomatoidea</taxon>
        <taxon>Fasciolidae</taxon>
        <taxon>Fasciolopsis</taxon>
    </lineage>
</organism>
<dbReference type="InterPro" id="IPR000276">
    <property type="entry name" value="GPCR_Rhodpsn"/>
</dbReference>
<evidence type="ECO:0000256" key="2">
    <source>
        <dbReference type="ARBA" id="ARBA00022692"/>
    </source>
</evidence>
<dbReference type="SUPFAM" id="SSF81321">
    <property type="entry name" value="Family A G protein-coupled receptor-like"/>
    <property type="match status" value="1"/>
</dbReference>
<feature type="domain" description="G-protein coupled receptors family 1 profile" evidence="7">
    <location>
        <begin position="56"/>
        <end position="421"/>
    </location>
</feature>
<comment type="subcellular location">
    <subcellularLocation>
        <location evidence="1">Membrane</location>
    </subcellularLocation>
</comment>
<dbReference type="GO" id="GO:0016020">
    <property type="term" value="C:membrane"/>
    <property type="evidence" value="ECO:0007669"/>
    <property type="project" value="UniProtKB-SubCell"/>
</dbReference>
<feature type="transmembrane region" description="Helical" evidence="6">
    <location>
        <begin position="162"/>
        <end position="181"/>
    </location>
</feature>
<accession>A0A8E0VKF1</accession>
<proteinExistence type="predicted"/>
<protein>
    <recommendedName>
        <fullName evidence="7">G-protein coupled receptors family 1 profile domain-containing protein</fullName>
    </recommendedName>
</protein>
<dbReference type="OrthoDB" id="6286129at2759"/>
<evidence type="ECO:0000256" key="1">
    <source>
        <dbReference type="ARBA" id="ARBA00004370"/>
    </source>
</evidence>
<dbReference type="InterPro" id="IPR017452">
    <property type="entry name" value="GPCR_Rhodpsn_7TM"/>
</dbReference>
<evidence type="ECO:0000256" key="5">
    <source>
        <dbReference type="SAM" id="MobiDB-lite"/>
    </source>
</evidence>
<evidence type="ECO:0000256" key="6">
    <source>
        <dbReference type="SAM" id="Phobius"/>
    </source>
</evidence>
<dbReference type="PANTHER" id="PTHR46641:SF2">
    <property type="entry name" value="FMRFAMIDE RECEPTOR"/>
    <property type="match status" value="1"/>
</dbReference>
<feature type="region of interest" description="Disordered" evidence="5">
    <location>
        <begin position="250"/>
        <end position="270"/>
    </location>
</feature>
<dbReference type="PRINTS" id="PR00237">
    <property type="entry name" value="GPCRRHODOPSN"/>
</dbReference>
<gene>
    <name evidence="8" type="ORF">FBUS_02919</name>
</gene>
<feature type="transmembrane region" description="Helical" evidence="6">
    <location>
        <begin position="77"/>
        <end position="102"/>
    </location>
</feature>
<dbReference type="Gene3D" id="1.20.1070.10">
    <property type="entry name" value="Rhodopsin 7-helix transmembrane proteins"/>
    <property type="match status" value="2"/>
</dbReference>
<feature type="transmembrane region" description="Helical" evidence="6">
    <location>
        <begin position="45"/>
        <end position="65"/>
    </location>
</feature>
<name>A0A8E0VKF1_9TREM</name>
<evidence type="ECO:0000313" key="8">
    <source>
        <dbReference type="EMBL" id="KAA0193583.1"/>
    </source>
</evidence>
<dbReference type="Proteomes" id="UP000728185">
    <property type="component" value="Unassembled WGS sequence"/>
</dbReference>
<keyword evidence="3 6" id="KW-1133">Transmembrane helix</keyword>
<dbReference type="PANTHER" id="PTHR46641">
    <property type="entry name" value="FMRFAMIDE RECEPTOR-RELATED"/>
    <property type="match status" value="1"/>
</dbReference>
<feature type="transmembrane region" description="Helical" evidence="6">
    <location>
        <begin position="364"/>
        <end position="389"/>
    </location>
</feature>
<dbReference type="InterPro" id="IPR052954">
    <property type="entry name" value="GPCR-Ligand_Int"/>
</dbReference>
<feature type="region of interest" description="Disordered" evidence="5">
    <location>
        <begin position="643"/>
        <end position="666"/>
    </location>
</feature>
<dbReference type="AlphaFoldDB" id="A0A8E0VKF1"/>
<dbReference type="GO" id="GO:0004930">
    <property type="term" value="F:G protein-coupled receptor activity"/>
    <property type="evidence" value="ECO:0007669"/>
    <property type="project" value="InterPro"/>
</dbReference>